<proteinExistence type="predicted"/>
<dbReference type="Proteomes" id="UP000295345">
    <property type="component" value="Unassembled WGS sequence"/>
</dbReference>
<dbReference type="RefSeq" id="WP_132817896.1">
    <property type="nucleotide sequence ID" value="NZ_SMKI01000097.1"/>
</dbReference>
<evidence type="ECO:0000313" key="2">
    <source>
        <dbReference type="EMBL" id="TDC75689.1"/>
    </source>
</evidence>
<sequence>MARIRTIKPEAFTSETLAAVSLTAERTFFGLLTQADDQGRHRDHAAIITGVLWPLRPEHTPIHVEEDLQQLAAAGLICRYTACDGRTYLHVVTWARHQKIDRPSRSRLPACLLHNPDALCGVCQATPCTEATAKPVRGLGEGSSSPHPRITEPSAGSGDPAEASSPVGDVPGQAGFDVVSSSPHRTLQEASVIAVEGATSGSWTMDRGSTADAGRQAPGQEDGQRPGTQEMLAEYVTGCRSRPPAKVLSHLGREVRELLAEGVDPSAIRTALSRFRNSPKHPSVLPSLVNEVLNGGVGRLERPNSDATVTGQAGWTVPTDPAAYAEEL</sequence>
<dbReference type="EMBL" id="SMKI01000097">
    <property type="protein sequence ID" value="TDC75689.1"/>
    <property type="molecule type" value="Genomic_DNA"/>
</dbReference>
<evidence type="ECO:0000313" key="3">
    <source>
        <dbReference type="Proteomes" id="UP000295345"/>
    </source>
</evidence>
<feature type="compositionally biased region" description="Polar residues" evidence="1">
    <location>
        <begin position="179"/>
        <end position="189"/>
    </location>
</feature>
<comment type="caution">
    <text evidence="2">The sequence shown here is derived from an EMBL/GenBank/DDBJ whole genome shotgun (WGS) entry which is preliminary data.</text>
</comment>
<organism evidence="2 3">
    <name type="scientific">Streptomyces hainanensis</name>
    <dbReference type="NCBI Taxonomy" id="402648"/>
    <lineage>
        <taxon>Bacteria</taxon>
        <taxon>Bacillati</taxon>
        <taxon>Actinomycetota</taxon>
        <taxon>Actinomycetes</taxon>
        <taxon>Kitasatosporales</taxon>
        <taxon>Streptomycetaceae</taxon>
        <taxon>Streptomyces</taxon>
    </lineage>
</organism>
<name>A0A4R4TNN2_9ACTN</name>
<dbReference type="OrthoDB" id="3667154at2"/>
<gene>
    <name evidence="2" type="ORF">E1283_11645</name>
</gene>
<reference evidence="2 3" key="1">
    <citation type="submission" date="2019-03" db="EMBL/GenBank/DDBJ databases">
        <title>Draft genome sequences of novel Actinobacteria.</title>
        <authorList>
            <person name="Sahin N."/>
            <person name="Ay H."/>
            <person name="Saygin H."/>
        </authorList>
    </citation>
    <scope>NUCLEOTIDE SEQUENCE [LARGE SCALE GENOMIC DNA]</scope>
    <source>
        <strain evidence="2 3">DSM 41900</strain>
    </source>
</reference>
<feature type="region of interest" description="Disordered" evidence="1">
    <location>
        <begin position="134"/>
        <end position="227"/>
    </location>
</feature>
<keyword evidence="3" id="KW-1185">Reference proteome</keyword>
<accession>A0A4R4TNN2</accession>
<evidence type="ECO:0008006" key="4">
    <source>
        <dbReference type="Google" id="ProtNLM"/>
    </source>
</evidence>
<evidence type="ECO:0000256" key="1">
    <source>
        <dbReference type="SAM" id="MobiDB-lite"/>
    </source>
</evidence>
<dbReference type="AlphaFoldDB" id="A0A4R4TNN2"/>
<protein>
    <recommendedName>
        <fullName evidence="4">Phage or prophage related protein</fullName>
    </recommendedName>
</protein>